<evidence type="ECO:0000313" key="2">
    <source>
        <dbReference type="EMBL" id="GAB60142.1"/>
    </source>
</evidence>
<name>I1E1G4_9GAMM</name>
<comment type="caution">
    <text evidence="2">The sequence shown here is derived from an EMBL/GenBank/DDBJ whole genome shotgun (WGS) entry which is preliminary data.</text>
</comment>
<dbReference type="RefSeq" id="WP_008223428.1">
    <property type="nucleotide sequence ID" value="NZ_BAFK01000022.1"/>
</dbReference>
<sequence>MSLGFHASDWLAQNGSNGISPGLTELLWYQRYTKVLDLTPTMAIHSKLAGTYLAKSKGRGMEFDEVRHYQSGDDVRTIDWRVTARSGKVHTKLFREEKERPVFILTDLGSSMRFGSALLFKSVQAAHLAALIAWHVKQRGDKLGGLVFSQQQHLELKPQSRSHGVLRYFHALTSVHQASDSQRGLNLTEALSQLRRLVRPGSLVYILSDFSDFDEHGLRHIRAIRQHNEVTCCCVTDPLDLALPANGHGSAAVSDGSRTGYIELGSRSLQQRYARQQSDSLQQKQLLVSQLGCKWLSVSAAEPVLNQLARTVKERPL</sequence>
<dbReference type="AlphaFoldDB" id="I1E1G4"/>
<protein>
    <recommendedName>
        <fullName evidence="1">DUF58 domain-containing protein</fullName>
    </recommendedName>
</protein>
<reference evidence="2 3" key="1">
    <citation type="journal article" date="2012" name="J. Bacteriol.">
        <title>Genome Sequence of the Protease-Producing Bacterium Rheinheimera nanhaiensis E407-8T, Isolated from Deep-Sea Sediment of the South China Sea.</title>
        <authorList>
            <person name="Zhang X.-Y."/>
            <person name="Zhang Y.-J."/>
            <person name="Qin Q.-L."/>
            <person name="Xie B.-B."/>
            <person name="Chen X.-L."/>
            <person name="Zhou B.-C."/>
            <person name="Zhang Y.-Z."/>
        </authorList>
    </citation>
    <scope>NUCLEOTIDE SEQUENCE [LARGE SCALE GENOMIC DNA]</scope>
    <source>
        <strain evidence="2 3">E407-8</strain>
    </source>
</reference>
<dbReference type="Pfam" id="PF01882">
    <property type="entry name" value="DUF58"/>
    <property type="match status" value="1"/>
</dbReference>
<evidence type="ECO:0000259" key="1">
    <source>
        <dbReference type="Pfam" id="PF01882"/>
    </source>
</evidence>
<dbReference type="PANTHER" id="PTHR33608">
    <property type="entry name" value="BLL2464 PROTEIN"/>
    <property type="match status" value="1"/>
</dbReference>
<organism evidence="2 3">
    <name type="scientific">Rheinheimera nanhaiensis E407-8</name>
    <dbReference type="NCBI Taxonomy" id="562729"/>
    <lineage>
        <taxon>Bacteria</taxon>
        <taxon>Pseudomonadati</taxon>
        <taxon>Pseudomonadota</taxon>
        <taxon>Gammaproteobacteria</taxon>
        <taxon>Chromatiales</taxon>
        <taxon>Chromatiaceae</taxon>
        <taxon>Rheinheimera</taxon>
    </lineage>
</organism>
<dbReference type="SUPFAM" id="SSF53300">
    <property type="entry name" value="vWA-like"/>
    <property type="match status" value="1"/>
</dbReference>
<gene>
    <name evidence="2" type="ORF">RNAN_3156</name>
</gene>
<dbReference type="STRING" id="562729.RNAN_3156"/>
<keyword evidence="3" id="KW-1185">Reference proteome</keyword>
<dbReference type="InterPro" id="IPR002881">
    <property type="entry name" value="DUF58"/>
</dbReference>
<dbReference type="Proteomes" id="UP000004374">
    <property type="component" value="Unassembled WGS sequence"/>
</dbReference>
<proteinExistence type="predicted"/>
<feature type="domain" description="DUF58" evidence="1">
    <location>
        <begin position="65"/>
        <end position="279"/>
    </location>
</feature>
<evidence type="ECO:0000313" key="3">
    <source>
        <dbReference type="Proteomes" id="UP000004374"/>
    </source>
</evidence>
<dbReference type="OrthoDB" id="9776116at2"/>
<dbReference type="InterPro" id="IPR036465">
    <property type="entry name" value="vWFA_dom_sf"/>
</dbReference>
<accession>I1E1G4</accession>
<dbReference type="EMBL" id="BAFK01000022">
    <property type="protein sequence ID" value="GAB60142.1"/>
    <property type="molecule type" value="Genomic_DNA"/>
</dbReference>
<dbReference type="PANTHER" id="PTHR33608:SF12">
    <property type="entry name" value="DUF58 DOMAIN-CONTAINING PROTEIN"/>
    <property type="match status" value="1"/>
</dbReference>